<dbReference type="GO" id="GO:0005886">
    <property type="term" value="C:plasma membrane"/>
    <property type="evidence" value="ECO:0007669"/>
    <property type="project" value="InterPro"/>
</dbReference>
<dbReference type="EMBL" id="UWOC01000183">
    <property type="protein sequence ID" value="VCU10944.1"/>
    <property type="molecule type" value="Genomic_DNA"/>
</dbReference>
<dbReference type="InterPro" id="IPR009760">
    <property type="entry name" value="DUF1328"/>
</dbReference>
<evidence type="ECO:0000256" key="3">
    <source>
        <dbReference type="ARBA" id="ARBA00022989"/>
    </source>
</evidence>
<reference evidence="8" key="2">
    <citation type="submission" date="2018-10" db="EMBL/GenBank/DDBJ databases">
        <authorList>
            <person name="Peiro R."/>
            <person name="Begona"/>
            <person name="Cbmso G."/>
            <person name="Lopez M."/>
            <person name="Gonzalez S."/>
            <person name="Sacristan E."/>
            <person name="Castillo E."/>
        </authorList>
    </citation>
    <scope>NUCLEOTIDE SEQUENCE [LARGE SCALE GENOMIC DNA]</scope>
</reference>
<keyword evidence="8" id="KW-1185">Reference proteome</keyword>
<name>A0A327K228_9BRAD</name>
<feature type="transmembrane region" description="Helical" evidence="5">
    <location>
        <begin position="29"/>
        <end position="52"/>
    </location>
</feature>
<keyword evidence="1" id="KW-1003">Cell membrane</keyword>
<gene>
    <name evidence="6" type="ORF">GJ689_22100</name>
    <name evidence="7" type="ORF">RHODGE_RHODGE_04148</name>
</gene>
<accession>A0A327K228</accession>
<evidence type="ECO:0000256" key="2">
    <source>
        <dbReference type="ARBA" id="ARBA00022692"/>
    </source>
</evidence>
<evidence type="ECO:0000313" key="8">
    <source>
        <dbReference type="Proteomes" id="UP000289200"/>
    </source>
</evidence>
<dbReference type="Pfam" id="PF07043">
    <property type="entry name" value="DUF1328"/>
    <property type="match status" value="1"/>
</dbReference>
<dbReference type="OrthoDB" id="7961592at2"/>
<dbReference type="EMBL" id="WNKV01000021">
    <property type="protein sequence ID" value="MTW18894.1"/>
    <property type="molecule type" value="Genomic_DNA"/>
</dbReference>
<evidence type="ECO:0000313" key="6">
    <source>
        <dbReference type="EMBL" id="MTW18894.1"/>
    </source>
</evidence>
<sequence length="72" mass="7666">MLKYAILFLVLSLIAGAIGLTNISRLAKRIAMVLFALLFLGFLALLGFAYLLGEAFEAGRAALPLLPTTLLA</sequence>
<evidence type="ECO:0000256" key="1">
    <source>
        <dbReference type="ARBA" id="ARBA00022475"/>
    </source>
</evidence>
<dbReference type="Proteomes" id="UP000289200">
    <property type="component" value="Unassembled WGS sequence"/>
</dbReference>
<organism evidence="6 9">
    <name type="scientific">Rhodoplanes serenus</name>
    <dbReference type="NCBI Taxonomy" id="200615"/>
    <lineage>
        <taxon>Bacteria</taxon>
        <taxon>Pseudomonadati</taxon>
        <taxon>Pseudomonadota</taxon>
        <taxon>Alphaproteobacteria</taxon>
        <taxon>Hyphomicrobiales</taxon>
        <taxon>Nitrobacteraceae</taxon>
        <taxon>Rhodoplanes</taxon>
    </lineage>
</organism>
<evidence type="ECO:0000313" key="7">
    <source>
        <dbReference type="EMBL" id="VCU10944.1"/>
    </source>
</evidence>
<evidence type="ECO:0000313" key="9">
    <source>
        <dbReference type="Proteomes" id="UP000438991"/>
    </source>
</evidence>
<comment type="caution">
    <text evidence="6">The sequence shown here is derived from an EMBL/GenBank/DDBJ whole genome shotgun (WGS) entry which is preliminary data.</text>
</comment>
<keyword evidence="3 5" id="KW-1133">Transmembrane helix</keyword>
<protein>
    <submittedName>
        <fullName evidence="6">DUF1328 domain-containing protein</fullName>
    </submittedName>
</protein>
<proteinExistence type="predicted"/>
<dbReference type="Proteomes" id="UP000438991">
    <property type="component" value="Unassembled WGS sequence"/>
</dbReference>
<reference evidence="6 9" key="3">
    <citation type="submission" date="2019-11" db="EMBL/GenBank/DDBJ databases">
        <title>Whole-genome sequence of Rhodoplanes serenus DSM 18633, type strain.</title>
        <authorList>
            <person name="Kyndt J.A."/>
            <person name="Meyer T.E."/>
        </authorList>
    </citation>
    <scope>NUCLEOTIDE SEQUENCE [LARGE SCALE GENOMIC DNA]</scope>
    <source>
        <strain evidence="6 9">DSM 18633</strain>
    </source>
</reference>
<dbReference type="AlphaFoldDB" id="A0A327K228"/>
<keyword evidence="4 5" id="KW-0472">Membrane</keyword>
<keyword evidence="2 5" id="KW-0812">Transmembrane</keyword>
<dbReference type="RefSeq" id="WP_111386049.1">
    <property type="nucleotide sequence ID" value="NZ_NPEW01000150.1"/>
</dbReference>
<evidence type="ECO:0000256" key="4">
    <source>
        <dbReference type="ARBA" id="ARBA00023136"/>
    </source>
</evidence>
<evidence type="ECO:0000256" key="5">
    <source>
        <dbReference type="SAM" id="Phobius"/>
    </source>
</evidence>
<reference evidence="7" key="1">
    <citation type="submission" date="2018-10" db="EMBL/GenBank/DDBJ databases">
        <authorList>
            <person name="Peiro R."/>
            <person name="Begona"/>
            <person name="Cbmso G."/>
            <person name="Lopez M."/>
            <person name="Gonzalez S."/>
            <person name="Sacristan E."/>
            <person name="Castillo E."/>
        </authorList>
    </citation>
    <scope>NUCLEOTIDE SEQUENCE</scope>
    <source>
        <strain evidence="7">Rhod_genome</strain>
    </source>
</reference>